<sequence length="302" mass="32294">MRFSLLGQLLAIGLVSCVAAQEVECWAPDGKTRADNETYVPCNKLGIQQDGIFSSCCALDGTPDKRDTCTSLGLCSGADRRLRRGFCTDKTWKSKACVDVCITTQDGGDASNSSVITACNDGSNKYCCGDTRSCCGTSRAITIPMQESVCTAHTLDSEGGVDATTFKNATIGLAVVAGASLLAAVASTLWFLRQNKSLKKQLADEKLAAGHQQASMSMHNRASAVSTMTDSTTHHPSLMADHSQPYYRNKTPGSPPPPHPPLSPNSEVHHGNMHRYSELDAGTNRIEMASPDPYTQQNRNST</sequence>
<feature type="compositionally biased region" description="Basic and acidic residues" evidence="1">
    <location>
        <begin position="267"/>
        <end position="278"/>
    </location>
</feature>
<evidence type="ECO:0000256" key="2">
    <source>
        <dbReference type="SAM" id="Phobius"/>
    </source>
</evidence>
<feature type="chain" id="PRO_5046262495" evidence="3">
    <location>
        <begin position="21"/>
        <end position="302"/>
    </location>
</feature>
<accession>A0ABR1TW97</accession>
<protein>
    <submittedName>
        <fullName evidence="4">Uncharacterized protein</fullName>
    </submittedName>
</protein>
<organism evidence="4 5">
    <name type="scientific">Apiospora rasikravindrae</name>
    <dbReference type="NCBI Taxonomy" id="990691"/>
    <lineage>
        <taxon>Eukaryota</taxon>
        <taxon>Fungi</taxon>
        <taxon>Dikarya</taxon>
        <taxon>Ascomycota</taxon>
        <taxon>Pezizomycotina</taxon>
        <taxon>Sordariomycetes</taxon>
        <taxon>Xylariomycetidae</taxon>
        <taxon>Amphisphaeriales</taxon>
        <taxon>Apiosporaceae</taxon>
        <taxon>Apiospora</taxon>
    </lineage>
</organism>
<keyword evidence="5" id="KW-1185">Reference proteome</keyword>
<comment type="caution">
    <text evidence="4">The sequence shown here is derived from an EMBL/GenBank/DDBJ whole genome shotgun (WGS) entry which is preliminary data.</text>
</comment>
<feature type="compositionally biased region" description="Polar residues" evidence="1">
    <location>
        <begin position="293"/>
        <end position="302"/>
    </location>
</feature>
<keyword evidence="3" id="KW-0732">Signal</keyword>
<dbReference type="Proteomes" id="UP001444661">
    <property type="component" value="Unassembled WGS sequence"/>
</dbReference>
<dbReference type="PROSITE" id="PS51257">
    <property type="entry name" value="PROKAR_LIPOPROTEIN"/>
    <property type="match status" value="1"/>
</dbReference>
<feature type="compositionally biased region" description="Pro residues" evidence="1">
    <location>
        <begin position="253"/>
        <end position="263"/>
    </location>
</feature>
<feature type="transmembrane region" description="Helical" evidence="2">
    <location>
        <begin position="171"/>
        <end position="192"/>
    </location>
</feature>
<name>A0ABR1TW97_9PEZI</name>
<gene>
    <name evidence="4" type="ORF">PG993_002304</name>
</gene>
<keyword evidence="2" id="KW-0812">Transmembrane</keyword>
<dbReference type="EMBL" id="JAQQWK010000002">
    <property type="protein sequence ID" value="KAK8050919.1"/>
    <property type="molecule type" value="Genomic_DNA"/>
</dbReference>
<feature type="signal peptide" evidence="3">
    <location>
        <begin position="1"/>
        <end position="20"/>
    </location>
</feature>
<feature type="compositionally biased region" description="Polar residues" evidence="1">
    <location>
        <begin position="212"/>
        <end position="235"/>
    </location>
</feature>
<keyword evidence="2" id="KW-0472">Membrane</keyword>
<evidence type="ECO:0000313" key="5">
    <source>
        <dbReference type="Proteomes" id="UP001444661"/>
    </source>
</evidence>
<reference evidence="4 5" key="1">
    <citation type="submission" date="2023-01" db="EMBL/GenBank/DDBJ databases">
        <title>Analysis of 21 Apiospora genomes using comparative genomics revels a genus with tremendous synthesis potential of carbohydrate active enzymes and secondary metabolites.</title>
        <authorList>
            <person name="Sorensen T."/>
        </authorList>
    </citation>
    <scope>NUCLEOTIDE SEQUENCE [LARGE SCALE GENOMIC DNA]</scope>
    <source>
        <strain evidence="4 5">CBS 33761</strain>
    </source>
</reference>
<feature type="region of interest" description="Disordered" evidence="1">
    <location>
        <begin position="209"/>
        <end position="302"/>
    </location>
</feature>
<proteinExistence type="predicted"/>
<evidence type="ECO:0000313" key="4">
    <source>
        <dbReference type="EMBL" id="KAK8050919.1"/>
    </source>
</evidence>
<evidence type="ECO:0000256" key="1">
    <source>
        <dbReference type="SAM" id="MobiDB-lite"/>
    </source>
</evidence>
<keyword evidence="2" id="KW-1133">Transmembrane helix</keyword>
<evidence type="ECO:0000256" key="3">
    <source>
        <dbReference type="SAM" id="SignalP"/>
    </source>
</evidence>